<dbReference type="Gene3D" id="2.90.10.30">
    <property type="match status" value="1"/>
</dbReference>
<dbReference type="Gene3D" id="2.90.10.10">
    <property type="entry name" value="Bulb-type lectin domain"/>
    <property type="match status" value="2"/>
</dbReference>
<evidence type="ECO:0000256" key="2">
    <source>
        <dbReference type="ARBA" id="ARBA00007983"/>
    </source>
</evidence>
<protein>
    <recommendedName>
        <fullName evidence="12">Amine oxidase</fullName>
        <ecNumber evidence="12">1.4.3.-</ecNumber>
    </recommendedName>
</protein>
<dbReference type="InterPro" id="IPR036460">
    <property type="entry name" value="Cu_amine_oxidase_C_sf"/>
</dbReference>
<keyword evidence="5 14" id="KW-0732">Signal</keyword>
<evidence type="ECO:0000256" key="10">
    <source>
        <dbReference type="ARBA" id="ARBA00023180"/>
    </source>
</evidence>
<comment type="caution">
    <text evidence="17">The sequence shown here is derived from an EMBL/GenBank/DDBJ whole genome shotgun (WGS) entry which is preliminary data.</text>
</comment>
<dbReference type="Pfam" id="PF01179">
    <property type="entry name" value="Cu_amine_oxid"/>
    <property type="match status" value="1"/>
</dbReference>
<dbReference type="AlphaFoldDB" id="A0AAW0KUN6"/>
<dbReference type="Pfam" id="PF00954">
    <property type="entry name" value="S_locus_glycop"/>
    <property type="match status" value="1"/>
</dbReference>
<keyword evidence="8 12" id="KW-0186">Copper</keyword>
<dbReference type="GO" id="GO:0008131">
    <property type="term" value="F:primary methylamine oxidase activity"/>
    <property type="evidence" value="ECO:0007669"/>
    <property type="project" value="InterPro"/>
</dbReference>
<accession>A0AAW0KUN6</accession>
<comment type="subunit">
    <text evidence="3">Homodimer.</text>
</comment>
<dbReference type="PROSITE" id="PS50026">
    <property type="entry name" value="EGF_3"/>
    <property type="match status" value="1"/>
</dbReference>
<dbReference type="Pfam" id="PF01453">
    <property type="entry name" value="B_lectin"/>
    <property type="match status" value="2"/>
</dbReference>
<dbReference type="EMBL" id="PKMF04000221">
    <property type="protein sequence ID" value="KAK7842408.1"/>
    <property type="molecule type" value="Genomic_DNA"/>
</dbReference>
<proteinExistence type="inferred from homology"/>
<dbReference type="SMART" id="SM00108">
    <property type="entry name" value="B_lectin"/>
    <property type="match status" value="2"/>
</dbReference>
<feature type="transmembrane region" description="Helical" evidence="13">
    <location>
        <begin position="429"/>
        <end position="454"/>
    </location>
</feature>
<dbReference type="SUPFAM" id="SSF54416">
    <property type="entry name" value="Amine oxidase N-terminal region"/>
    <property type="match status" value="2"/>
</dbReference>
<gene>
    <name evidence="17" type="primary">AO1_3</name>
    <name evidence="17" type="ORF">CFP56_013991</name>
</gene>
<dbReference type="Gene3D" id="3.10.450.40">
    <property type="match status" value="2"/>
</dbReference>
<dbReference type="FunFam" id="2.90.10.30:FF:000003">
    <property type="entry name" value="Os04g0303100 protein"/>
    <property type="match status" value="1"/>
</dbReference>
<dbReference type="InterPro" id="IPR015802">
    <property type="entry name" value="Cu_amine_oxidase_N3"/>
</dbReference>
<dbReference type="Gene3D" id="2.70.98.20">
    <property type="entry name" value="Copper amine oxidase, catalytic domain"/>
    <property type="match status" value="1"/>
</dbReference>
<evidence type="ECO:0000256" key="3">
    <source>
        <dbReference type="ARBA" id="ARBA00011738"/>
    </source>
</evidence>
<dbReference type="InterPro" id="IPR015798">
    <property type="entry name" value="Cu_amine_oxidase_C"/>
</dbReference>
<evidence type="ECO:0000256" key="13">
    <source>
        <dbReference type="SAM" id="Phobius"/>
    </source>
</evidence>
<evidence type="ECO:0000256" key="4">
    <source>
        <dbReference type="ARBA" id="ARBA00022723"/>
    </source>
</evidence>
<evidence type="ECO:0000256" key="6">
    <source>
        <dbReference type="ARBA" id="ARBA00022772"/>
    </source>
</evidence>
<reference evidence="17 18" key="1">
    <citation type="journal article" date="2018" name="Sci. Data">
        <title>The draft genome sequence of cork oak.</title>
        <authorList>
            <person name="Ramos A.M."/>
            <person name="Usie A."/>
            <person name="Barbosa P."/>
            <person name="Barros P.M."/>
            <person name="Capote T."/>
            <person name="Chaves I."/>
            <person name="Simoes F."/>
            <person name="Abreu I."/>
            <person name="Carrasquinho I."/>
            <person name="Faro C."/>
            <person name="Guimaraes J.B."/>
            <person name="Mendonca D."/>
            <person name="Nobrega F."/>
            <person name="Rodrigues L."/>
            <person name="Saibo N.J.M."/>
            <person name="Varela M.C."/>
            <person name="Egas C."/>
            <person name="Matos J."/>
            <person name="Miguel C.M."/>
            <person name="Oliveira M.M."/>
            <person name="Ricardo C.P."/>
            <person name="Goncalves S."/>
        </authorList>
    </citation>
    <scope>NUCLEOTIDE SEQUENCE [LARGE SCALE GENOMIC DNA]</scope>
    <source>
        <strain evidence="18">cv. HL8</strain>
    </source>
</reference>
<keyword evidence="6 12" id="KW-0801">TPQ</keyword>
<evidence type="ECO:0000256" key="14">
    <source>
        <dbReference type="SAM" id="SignalP"/>
    </source>
</evidence>
<dbReference type="InterPro" id="IPR000858">
    <property type="entry name" value="S_locus_glycoprot_dom"/>
</dbReference>
<comment type="cofactor">
    <cofactor evidence="1">
        <name>Cu cation</name>
        <dbReference type="ChEBI" id="CHEBI:23378"/>
    </cofactor>
</comment>
<evidence type="ECO:0000313" key="17">
    <source>
        <dbReference type="EMBL" id="KAK7842408.1"/>
    </source>
</evidence>
<keyword evidence="13" id="KW-1133">Transmembrane helix</keyword>
<comment type="cofactor">
    <cofactor evidence="12">
        <name>Cu cation</name>
        <dbReference type="ChEBI" id="CHEBI:23378"/>
    </cofactor>
    <text evidence="12">Contains 1 topaquinone per subunit.</text>
</comment>
<keyword evidence="11" id="KW-0245">EGF-like domain</keyword>
<dbReference type="EC" id="1.4.3.-" evidence="12"/>
<comment type="PTM">
    <text evidence="12">Topaquinone (TPQ) is generated by copper-dependent autoxidation of a specific tyrosyl residue.</text>
</comment>
<evidence type="ECO:0000256" key="9">
    <source>
        <dbReference type="ARBA" id="ARBA00023157"/>
    </source>
</evidence>
<evidence type="ECO:0000256" key="5">
    <source>
        <dbReference type="ARBA" id="ARBA00022729"/>
    </source>
</evidence>
<evidence type="ECO:0000259" key="15">
    <source>
        <dbReference type="PROSITE" id="PS50026"/>
    </source>
</evidence>
<dbReference type="InterPro" id="IPR016182">
    <property type="entry name" value="Cu_amine_oxidase_N-reg"/>
</dbReference>
<keyword evidence="7 12" id="KW-0560">Oxidoreductase</keyword>
<dbReference type="GO" id="GO:0048544">
    <property type="term" value="P:recognition of pollen"/>
    <property type="evidence" value="ECO:0007669"/>
    <property type="project" value="InterPro"/>
</dbReference>
<dbReference type="GO" id="GO:0005507">
    <property type="term" value="F:copper ion binding"/>
    <property type="evidence" value="ECO:0007669"/>
    <property type="project" value="InterPro"/>
</dbReference>
<feature type="signal peptide" evidence="14">
    <location>
        <begin position="1"/>
        <end position="19"/>
    </location>
</feature>
<keyword evidence="4 12" id="KW-0479">Metal-binding</keyword>
<feature type="domain" description="EGF-like" evidence="15">
    <location>
        <begin position="271"/>
        <end position="309"/>
    </location>
</feature>
<dbReference type="GO" id="GO:0048038">
    <property type="term" value="F:quinone binding"/>
    <property type="evidence" value="ECO:0007669"/>
    <property type="project" value="InterPro"/>
</dbReference>
<evidence type="ECO:0000256" key="11">
    <source>
        <dbReference type="PROSITE-ProRule" id="PRU00076"/>
    </source>
</evidence>
<evidence type="ECO:0000259" key="16">
    <source>
        <dbReference type="PROSITE" id="PS50927"/>
    </source>
</evidence>
<evidence type="ECO:0000256" key="1">
    <source>
        <dbReference type="ARBA" id="ARBA00001935"/>
    </source>
</evidence>
<dbReference type="SUPFAM" id="SSF49998">
    <property type="entry name" value="Amine oxidase catalytic domain"/>
    <property type="match status" value="1"/>
</dbReference>
<keyword evidence="13" id="KW-0812">Transmembrane</keyword>
<dbReference type="Pfam" id="PF02727">
    <property type="entry name" value="Cu_amine_oxidN2"/>
    <property type="match status" value="1"/>
</dbReference>
<dbReference type="InterPro" id="IPR000269">
    <property type="entry name" value="Cu_amine_oxidase"/>
</dbReference>
<dbReference type="InterPro" id="IPR000742">
    <property type="entry name" value="EGF"/>
</dbReference>
<evidence type="ECO:0000256" key="12">
    <source>
        <dbReference type="RuleBase" id="RU000672"/>
    </source>
</evidence>
<keyword evidence="10" id="KW-0325">Glycoprotein</keyword>
<dbReference type="InterPro" id="IPR015800">
    <property type="entry name" value="Cu_amine_oxidase_N2"/>
</dbReference>
<name>A0AAW0KUN6_QUESU</name>
<comment type="similarity">
    <text evidence="2 12">Belongs to the copper/topaquinone oxidase family.</text>
</comment>
<feature type="chain" id="PRO_5043665101" description="Amine oxidase" evidence="14">
    <location>
        <begin position="20"/>
        <end position="1037"/>
    </location>
</feature>
<dbReference type="SUPFAM" id="SSF51110">
    <property type="entry name" value="alpha-D-mannose-specific plant lectins"/>
    <property type="match status" value="3"/>
</dbReference>
<comment type="caution">
    <text evidence="11">Lacks conserved residue(s) required for the propagation of feature annotation.</text>
</comment>
<dbReference type="FunFam" id="2.90.10.10:FF:000006">
    <property type="entry name" value="Serine/threonine-protein kinase"/>
    <property type="match status" value="2"/>
</dbReference>
<dbReference type="FunFam" id="3.10.450.40:FF:000005">
    <property type="entry name" value="Amine oxidase"/>
    <property type="match status" value="1"/>
</dbReference>
<dbReference type="PROSITE" id="PS50927">
    <property type="entry name" value="BULB_LECTIN"/>
    <property type="match status" value="2"/>
</dbReference>
<organism evidence="17 18">
    <name type="scientific">Quercus suber</name>
    <name type="common">Cork oak</name>
    <dbReference type="NCBI Taxonomy" id="58331"/>
    <lineage>
        <taxon>Eukaryota</taxon>
        <taxon>Viridiplantae</taxon>
        <taxon>Streptophyta</taxon>
        <taxon>Embryophyta</taxon>
        <taxon>Tracheophyta</taxon>
        <taxon>Spermatophyta</taxon>
        <taxon>Magnoliopsida</taxon>
        <taxon>eudicotyledons</taxon>
        <taxon>Gunneridae</taxon>
        <taxon>Pentapetalae</taxon>
        <taxon>rosids</taxon>
        <taxon>fabids</taxon>
        <taxon>Fagales</taxon>
        <taxon>Fagaceae</taxon>
        <taxon>Quercus</taxon>
    </lineage>
</organism>
<keyword evidence="18" id="KW-1185">Reference proteome</keyword>
<feature type="domain" description="Bulb-type lectin" evidence="16">
    <location>
        <begin position="910"/>
        <end position="1034"/>
    </location>
</feature>
<evidence type="ECO:0000256" key="7">
    <source>
        <dbReference type="ARBA" id="ARBA00023002"/>
    </source>
</evidence>
<dbReference type="PANTHER" id="PTHR10638">
    <property type="entry name" value="COPPER AMINE OXIDASE"/>
    <property type="match status" value="1"/>
</dbReference>
<evidence type="ECO:0000256" key="8">
    <source>
        <dbReference type="ARBA" id="ARBA00023008"/>
    </source>
</evidence>
<dbReference type="Pfam" id="PF02728">
    <property type="entry name" value="Cu_amine_oxidN3"/>
    <property type="match status" value="1"/>
</dbReference>
<sequence length="1037" mass="115474">MAVMIIVLILFLNFCGLHAQISPNISLGSSFTAGSNASLRSLSGDFAFGFYPLQNGLYLVGIWFDRIPEKTLVWSANRNHPAEKGSSIQLTSAGALVLTYGNGSTLQIYNEAVASLGTMGNDGNFVLRENSSRVLWQSFNSSTDTLLPGQTLVEGQKLYSKAKGSSNYSTGNFKLEMQTDGNLVLSAYHYSDPGYWTTQTFLDNVSLIFDHNASMYLVNGTSDVIYSVTMSTTSPVEDYYHRATVEYHGNFQQYIYHKRNGSGWKRVWRAGNDPCFVTSICGLNGMCTSSDNETVSCSCLPGYIPLDPSDVSKGCYQENVVNYCTDPSMRNFSMMLIEDADFPPDAYEGDLGQVRDVNVEGCKKAVMDDCYTWAASWVDSRCLKKRMPLLNARKRASTKGSVAFIKVPNKKKSEDPSLATKRKNFDTRVLLVIGLTISASLAFLFGVFALYYHLLKRKQSPNAKTIGINFREFTFQELREATNGFSKVLGRGKLEMVVGHEPEVLSDFKRFERMALALYEESDTNAGRNNGSWDPTSVSMKIPFLVLSFVLQCCFGSSLFHPLDPLNPTEIDQIRHIIEKSHLGSLPNLAFHFVDVEEPDKQDVLKWLSYKEIKPNRQAKVVIRARGKTYELIVDLTIGSIISNQVYSGYGYPPLTFSELLRASKLPLKYPKFKKSILRRGLNLSEVSCVPFTIGWFGERVTKRTLKVACFYRGGSVNVFARPIQGISVLVDVDSMKITMYTDRLRAPVPKAEGTDFQSPKGKHNSTTCNITNGGFTIEGQNVEWGNWNFHVGFNARAGVIISTASIFDDRKRKFRRVLYRGHVSETFVPYMDPTSEWYYRTFMDIGEFGFGRTADTLQPFYDCPGNAAFIDGYMVGADGQAQKLPRAICIFERYAGDVAWRHTEIIVPGKVVSSSFTAGSNASLRSLSGDFAFGFYPLQNGLYLVGIWFDRIPEKTLVWSANRNHPAEKGSSIQLTSAGALVLTYGNGSTLQIYNEAVASLGTMGNDGNFVLRENSSRVLWQSFNSSTDTLLPGKL</sequence>
<dbReference type="PANTHER" id="PTHR10638:SF40">
    <property type="entry name" value="PRIMARY AMINE OXIDASE 1"/>
    <property type="match status" value="1"/>
</dbReference>
<dbReference type="FunFam" id="3.10.450.40:FF:000012">
    <property type="entry name" value="Amine oxidase"/>
    <property type="match status" value="1"/>
</dbReference>
<evidence type="ECO:0000313" key="18">
    <source>
        <dbReference type="Proteomes" id="UP000237347"/>
    </source>
</evidence>
<keyword evidence="13" id="KW-0472">Membrane</keyword>
<dbReference type="InterPro" id="IPR036426">
    <property type="entry name" value="Bulb-type_lectin_dom_sf"/>
</dbReference>
<dbReference type="Proteomes" id="UP000237347">
    <property type="component" value="Unassembled WGS sequence"/>
</dbReference>
<dbReference type="InterPro" id="IPR001480">
    <property type="entry name" value="Bulb-type_lectin_dom"/>
</dbReference>
<keyword evidence="9" id="KW-1015">Disulfide bond</keyword>
<dbReference type="GO" id="GO:0009308">
    <property type="term" value="P:amine metabolic process"/>
    <property type="evidence" value="ECO:0007669"/>
    <property type="project" value="UniProtKB-UniRule"/>
</dbReference>
<feature type="domain" description="Bulb-type lectin" evidence="16">
    <location>
        <begin position="24"/>
        <end position="148"/>
    </location>
</feature>